<dbReference type="InterPro" id="IPR036291">
    <property type="entry name" value="NAD(P)-bd_dom_sf"/>
</dbReference>
<comment type="caution">
    <text evidence="5">The sequence shown here is derived from an EMBL/GenBank/DDBJ whole genome shotgun (WGS) entry which is preliminary data.</text>
</comment>
<evidence type="ECO:0000256" key="1">
    <source>
        <dbReference type="ARBA" id="ARBA00006484"/>
    </source>
</evidence>
<evidence type="ECO:0000313" key="6">
    <source>
        <dbReference type="Proteomes" id="UP001595952"/>
    </source>
</evidence>
<keyword evidence="6" id="KW-1185">Reference proteome</keyword>
<dbReference type="InterPro" id="IPR057326">
    <property type="entry name" value="KR_dom"/>
</dbReference>
<dbReference type="Proteomes" id="UP001595952">
    <property type="component" value="Unassembled WGS sequence"/>
</dbReference>
<comment type="similarity">
    <text evidence="1 3">Belongs to the short-chain dehydrogenases/reductases (SDR) family.</text>
</comment>
<proteinExistence type="inferred from homology"/>
<dbReference type="PANTHER" id="PTHR44196">
    <property type="entry name" value="DEHYDROGENASE/REDUCTASE SDR FAMILY MEMBER 7B"/>
    <property type="match status" value="1"/>
</dbReference>
<dbReference type="RefSeq" id="WP_380060311.1">
    <property type="nucleotide sequence ID" value="NZ_JBHSEI010000001.1"/>
</dbReference>
<dbReference type="PRINTS" id="PR00081">
    <property type="entry name" value="GDHRDH"/>
</dbReference>
<dbReference type="InterPro" id="IPR002347">
    <property type="entry name" value="SDR_fam"/>
</dbReference>
<reference evidence="6" key="1">
    <citation type="journal article" date="2019" name="Int. J. Syst. Evol. Microbiol.">
        <title>The Global Catalogue of Microorganisms (GCM) 10K type strain sequencing project: providing services to taxonomists for standard genome sequencing and annotation.</title>
        <authorList>
            <consortium name="The Broad Institute Genomics Platform"/>
            <consortium name="The Broad Institute Genome Sequencing Center for Infectious Disease"/>
            <person name="Wu L."/>
            <person name="Ma J."/>
        </authorList>
    </citation>
    <scope>NUCLEOTIDE SEQUENCE [LARGE SCALE GENOMIC DNA]</scope>
    <source>
        <strain evidence="6">CCUG 55995</strain>
    </source>
</reference>
<dbReference type="PRINTS" id="PR00080">
    <property type="entry name" value="SDRFAMILY"/>
</dbReference>
<gene>
    <name evidence="5" type="ORF">ACFO0D_02915</name>
</gene>
<feature type="domain" description="Ketoreductase" evidence="4">
    <location>
        <begin position="31"/>
        <end position="209"/>
    </location>
</feature>
<protein>
    <submittedName>
        <fullName evidence="5">SDR family NAD(P)-dependent oxidoreductase</fullName>
        <ecNumber evidence="5">1.-.-.-</ecNumber>
    </submittedName>
</protein>
<name>A0ABV9I4L6_9DEIO</name>
<dbReference type="Gene3D" id="3.40.50.720">
    <property type="entry name" value="NAD(P)-binding Rossmann-like Domain"/>
    <property type="match status" value="1"/>
</dbReference>
<dbReference type="GO" id="GO:0016491">
    <property type="term" value="F:oxidoreductase activity"/>
    <property type="evidence" value="ECO:0007669"/>
    <property type="project" value="UniProtKB-KW"/>
</dbReference>
<accession>A0ABV9I4L6</accession>
<organism evidence="5 6">
    <name type="scientific">Deinococcus hohokamensis</name>
    <dbReference type="NCBI Taxonomy" id="309883"/>
    <lineage>
        <taxon>Bacteria</taxon>
        <taxon>Thermotogati</taxon>
        <taxon>Deinococcota</taxon>
        <taxon>Deinococci</taxon>
        <taxon>Deinococcales</taxon>
        <taxon>Deinococcaceae</taxon>
        <taxon>Deinococcus</taxon>
    </lineage>
</organism>
<dbReference type="EMBL" id="JBHSEI010000001">
    <property type="protein sequence ID" value="MFC4637286.1"/>
    <property type="molecule type" value="Genomic_DNA"/>
</dbReference>
<evidence type="ECO:0000313" key="5">
    <source>
        <dbReference type="EMBL" id="MFC4637286.1"/>
    </source>
</evidence>
<dbReference type="SMART" id="SM00822">
    <property type="entry name" value="PKS_KR"/>
    <property type="match status" value="1"/>
</dbReference>
<dbReference type="InterPro" id="IPR020904">
    <property type="entry name" value="Sc_DH/Rdtase_CS"/>
</dbReference>
<dbReference type="PANTHER" id="PTHR44196:SF1">
    <property type="entry name" value="DEHYDROGENASE_REDUCTASE SDR FAMILY MEMBER 7B"/>
    <property type="match status" value="1"/>
</dbReference>
<sequence length="332" mass="35427">MRLPKRLLLAAGIGALAARRTWQAPYELRGRSVLITGGSRGLGLAMARELAAQGAALTLMARHQDALDHAAAELRARGARVQTVAGDVTVQADVDRAVQEAVRAHGGLDVLISNAGIIQAGPLANMTEADFREIMEINAFATLRLTRAALPQLRERRGRILIVASVGSKFAVPHLGPYSVSKFAVAGLGQALRTELAREGVSVTTVHPGLMQTGSARQVTVKGQYEKEYALFATLDNLPVVSMDAPSAARRILKALVRGDADATIGGPATIMRLAQALAPQLTADLMALTNRMLPAPTLSQQSVRGAEVETAMTRQNPLKQRAEKQFNELDR</sequence>
<dbReference type="Pfam" id="PF00106">
    <property type="entry name" value="adh_short"/>
    <property type="match status" value="1"/>
</dbReference>
<evidence type="ECO:0000259" key="4">
    <source>
        <dbReference type="SMART" id="SM00822"/>
    </source>
</evidence>
<dbReference type="EC" id="1.-.-.-" evidence="5"/>
<evidence type="ECO:0000256" key="3">
    <source>
        <dbReference type="RuleBase" id="RU000363"/>
    </source>
</evidence>
<evidence type="ECO:0000256" key="2">
    <source>
        <dbReference type="ARBA" id="ARBA00023002"/>
    </source>
</evidence>
<dbReference type="SUPFAM" id="SSF51735">
    <property type="entry name" value="NAD(P)-binding Rossmann-fold domains"/>
    <property type="match status" value="1"/>
</dbReference>
<keyword evidence="2 5" id="KW-0560">Oxidoreductase</keyword>
<dbReference type="PROSITE" id="PS00061">
    <property type="entry name" value="ADH_SHORT"/>
    <property type="match status" value="1"/>
</dbReference>